<protein>
    <submittedName>
        <fullName evidence="1">Uncharacterized protein</fullName>
    </submittedName>
</protein>
<organism evidence="1 2">
    <name type="scientific">Parabacteroides distasonis str. 3776 D15 i</name>
    <dbReference type="NCBI Taxonomy" id="1339342"/>
    <lineage>
        <taxon>Bacteria</taxon>
        <taxon>Pseudomonadati</taxon>
        <taxon>Bacteroidota</taxon>
        <taxon>Bacteroidia</taxon>
        <taxon>Bacteroidales</taxon>
        <taxon>Tannerellaceae</taxon>
        <taxon>Parabacteroides</taxon>
    </lineage>
</organism>
<sequence length="42" mass="4791">MYTTIQGSIKPIIHTISIVSLDIYEKKKSPVKKNENMKDANI</sequence>
<dbReference type="Proteomes" id="UP000027850">
    <property type="component" value="Unassembled WGS sequence"/>
</dbReference>
<dbReference type="AlphaFoldDB" id="A0AB34L8C7"/>
<gene>
    <name evidence="1" type="ORF">M091_0318</name>
</gene>
<proteinExistence type="predicted"/>
<evidence type="ECO:0000313" key="2">
    <source>
        <dbReference type="Proteomes" id="UP000027850"/>
    </source>
</evidence>
<evidence type="ECO:0000313" key="1">
    <source>
        <dbReference type="EMBL" id="KDS37819.1"/>
    </source>
</evidence>
<accession>A0AB34L8C7</accession>
<dbReference type="EMBL" id="JNHK01000088">
    <property type="protein sequence ID" value="KDS37819.1"/>
    <property type="molecule type" value="Genomic_DNA"/>
</dbReference>
<reference evidence="1 2" key="1">
    <citation type="submission" date="2014-04" db="EMBL/GenBank/DDBJ databases">
        <authorList>
            <person name="Sears C."/>
            <person name="Carroll K."/>
            <person name="Sack B.R."/>
            <person name="Qadri F."/>
            <person name="Myers L.L."/>
            <person name="Chung G.-T."/>
            <person name="Escheverria P."/>
            <person name="Fraser C.M."/>
            <person name="Sadzewicz L."/>
            <person name="Shefchek K.A."/>
            <person name="Tallon L."/>
            <person name="Das S.P."/>
            <person name="Daugherty S."/>
            <person name="Mongodin E.F."/>
        </authorList>
    </citation>
    <scope>NUCLEOTIDE SEQUENCE [LARGE SCALE GENOMIC DNA]</scope>
    <source>
        <strain evidence="1 2">3776 D15 i</strain>
    </source>
</reference>
<comment type="caution">
    <text evidence="1">The sequence shown here is derived from an EMBL/GenBank/DDBJ whole genome shotgun (WGS) entry which is preliminary data.</text>
</comment>
<name>A0AB34L8C7_PARDI</name>